<reference evidence="2" key="1">
    <citation type="submission" date="2021-04" db="EMBL/GenBank/DDBJ databases">
        <title>Oceanospirillales bacteria with DddD are important DMSP degraders in coastal seawater.</title>
        <authorList>
            <person name="Liu J."/>
        </authorList>
    </citation>
    <scope>NUCLEOTIDE SEQUENCE</scope>
    <source>
        <strain evidence="2">GY6</strain>
    </source>
</reference>
<evidence type="ECO:0000256" key="1">
    <source>
        <dbReference type="ARBA" id="ARBA00022679"/>
    </source>
</evidence>
<evidence type="ECO:0000313" key="2">
    <source>
        <dbReference type="EMBL" id="UTW02712.1"/>
    </source>
</evidence>
<organism evidence="2 3">
    <name type="scientific">Amphritea atlantica</name>
    <dbReference type="NCBI Taxonomy" id="355243"/>
    <lineage>
        <taxon>Bacteria</taxon>
        <taxon>Pseudomonadati</taxon>
        <taxon>Pseudomonadota</taxon>
        <taxon>Gammaproteobacteria</taxon>
        <taxon>Oceanospirillales</taxon>
        <taxon>Oceanospirillaceae</taxon>
        <taxon>Amphritea</taxon>
    </lineage>
</organism>
<name>A0ABY5GRY6_9GAMM</name>
<protein>
    <submittedName>
        <fullName evidence="2">Sulfotransferase</fullName>
    </submittedName>
</protein>
<dbReference type="Proteomes" id="UP001059950">
    <property type="component" value="Chromosome"/>
</dbReference>
<keyword evidence="3" id="KW-1185">Reference proteome</keyword>
<dbReference type="InterPro" id="IPR027417">
    <property type="entry name" value="P-loop_NTPase"/>
</dbReference>
<dbReference type="SUPFAM" id="SSF52540">
    <property type="entry name" value="P-loop containing nucleoside triphosphate hydrolases"/>
    <property type="match status" value="1"/>
</dbReference>
<dbReference type="PANTHER" id="PTHR12788">
    <property type="entry name" value="PROTEIN-TYROSINE SULFOTRANSFERASE 2"/>
    <property type="match status" value="1"/>
</dbReference>
<keyword evidence="1" id="KW-0808">Transferase</keyword>
<dbReference type="Pfam" id="PF13469">
    <property type="entry name" value="Sulfotransfer_3"/>
    <property type="match status" value="1"/>
</dbReference>
<evidence type="ECO:0000313" key="3">
    <source>
        <dbReference type="Proteomes" id="UP001059950"/>
    </source>
</evidence>
<dbReference type="Gene3D" id="3.40.50.300">
    <property type="entry name" value="P-loop containing nucleotide triphosphate hydrolases"/>
    <property type="match status" value="1"/>
</dbReference>
<dbReference type="PANTHER" id="PTHR12788:SF10">
    <property type="entry name" value="PROTEIN-TYROSINE SULFOTRANSFERASE"/>
    <property type="match status" value="1"/>
</dbReference>
<gene>
    <name evidence="2" type="ORF">KDX31_15365</name>
</gene>
<sequence length="322" mass="37119">MKTPIFIFSLPRAGSTLLQRMLMAHPEICSHAEPWILLPLCRLNKSEGAVADYGYSIGASAISEFTESLPNGSDDFYKELRKFSDSLYAKHCKNDERFFLDKTPRYYYIINEIKRIYPDAKFIFLFRNPVHVMSSMINTWSNGNLKGLYAYQNDLCFGPVALSEGFNLLKSNSIAVNYEDLVSDPNLVVNSICHYLDIKYYDSMCLDFSKQVFNGRMGDPTGVSDYKSVSIKTLDKWKLTFNTHVRKKLIKKYISSMDEKVLEVQGYDKSKVLQDIDLLNSSFRGCFTDIFHLLYCTVVWLTKANIFFGETVKRWASKKYLS</sequence>
<proteinExistence type="predicted"/>
<dbReference type="InterPro" id="IPR026634">
    <property type="entry name" value="TPST-like"/>
</dbReference>
<accession>A0ABY5GRY6</accession>
<dbReference type="EMBL" id="CP073344">
    <property type="protein sequence ID" value="UTW02712.1"/>
    <property type="molecule type" value="Genomic_DNA"/>
</dbReference>